<keyword evidence="3" id="KW-1185">Reference proteome</keyword>
<proteinExistence type="predicted"/>
<sequence>MPRLRMVEKEQHGSRAPAGASGPPSRRTRAMKDKTRRDVTPPPQPKRKKRVFLSKDQQALLLVRYMQLPKNKNKKAKALEELCKEFDVYKGYPAELLQRLKEEERLGERDGVGGAPEKMTEEQVELLVNTLETHAYELTYRQLETITGIPKTSIWRFVKETPGWREVRKGTRPRLSEKNMHGRLAWAEKHQHDDWVHRVDIDEKIFYAYSASGTLKLPPGRDKPRTPLQSRD</sequence>
<accession>A0AB34JRW0</accession>
<feature type="compositionally biased region" description="Basic and acidic residues" evidence="1">
    <location>
        <begin position="1"/>
        <end position="13"/>
    </location>
</feature>
<evidence type="ECO:0000313" key="2">
    <source>
        <dbReference type="EMBL" id="KAL1524826.1"/>
    </source>
</evidence>
<dbReference type="EMBL" id="JBGBPQ010000005">
    <property type="protein sequence ID" value="KAL1524826.1"/>
    <property type="molecule type" value="Genomic_DNA"/>
</dbReference>
<feature type="compositionally biased region" description="Basic and acidic residues" evidence="1">
    <location>
        <begin position="30"/>
        <end position="39"/>
    </location>
</feature>
<organism evidence="2 3">
    <name type="scientific">Prymnesium parvum</name>
    <name type="common">Toxic golden alga</name>
    <dbReference type="NCBI Taxonomy" id="97485"/>
    <lineage>
        <taxon>Eukaryota</taxon>
        <taxon>Haptista</taxon>
        <taxon>Haptophyta</taxon>
        <taxon>Prymnesiophyceae</taxon>
        <taxon>Prymnesiales</taxon>
        <taxon>Prymnesiaceae</taxon>
        <taxon>Prymnesium</taxon>
    </lineage>
</organism>
<evidence type="ECO:0008006" key="4">
    <source>
        <dbReference type="Google" id="ProtNLM"/>
    </source>
</evidence>
<evidence type="ECO:0000313" key="3">
    <source>
        <dbReference type="Proteomes" id="UP001515480"/>
    </source>
</evidence>
<dbReference type="Proteomes" id="UP001515480">
    <property type="component" value="Unassembled WGS sequence"/>
</dbReference>
<name>A0AB34JRW0_PRYPA</name>
<dbReference type="AlphaFoldDB" id="A0AB34JRW0"/>
<protein>
    <recommendedName>
        <fullName evidence="4">Transposase Tc1-like domain-containing protein</fullName>
    </recommendedName>
</protein>
<feature type="region of interest" description="Disordered" evidence="1">
    <location>
        <begin position="1"/>
        <end position="51"/>
    </location>
</feature>
<gene>
    <name evidence="2" type="ORF">AB1Y20_019706</name>
</gene>
<comment type="caution">
    <text evidence="2">The sequence shown here is derived from an EMBL/GenBank/DDBJ whole genome shotgun (WGS) entry which is preliminary data.</text>
</comment>
<evidence type="ECO:0000256" key="1">
    <source>
        <dbReference type="SAM" id="MobiDB-lite"/>
    </source>
</evidence>
<reference evidence="2 3" key="1">
    <citation type="journal article" date="2024" name="Science">
        <title>Giant polyketide synthase enzymes in the biosynthesis of giant marine polyether toxins.</title>
        <authorList>
            <person name="Fallon T.R."/>
            <person name="Shende V.V."/>
            <person name="Wierzbicki I.H."/>
            <person name="Pendleton A.L."/>
            <person name="Watervoot N.F."/>
            <person name="Auber R.P."/>
            <person name="Gonzalez D.J."/>
            <person name="Wisecaver J.H."/>
            <person name="Moore B.S."/>
        </authorList>
    </citation>
    <scope>NUCLEOTIDE SEQUENCE [LARGE SCALE GENOMIC DNA]</scope>
    <source>
        <strain evidence="2 3">12B1</strain>
    </source>
</reference>